<accession>A0A975U980</accession>
<dbReference type="RefSeq" id="WP_218562240.1">
    <property type="nucleotide sequence ID" value="NZ_CP076643.1"/>
</dbReference>
<organism evidence="2 3">
    <name type="scientific">Vibrio ostreae</name>
    <dbReference type="NCBI Taxonomy" id="2841925"/>
    <lineage>
        <taxon>Bacteria</taxon>
        <taxon>Pseudomonadati</taxon>
        <taxon>Pseudomonadota</taxon>
        <taxon>Gammaproteobacteria</taxon>
        <taxon>Vibrionales</taxon>
        <taxon>Vibrionaceae</taxon>
        <taxon>Vibrio</taxon>
    </lineage>
</organism>
<sequence>MKTRHAATTLLIGLCSAMITSTAWAEMKWQDFSLTYLNGSHYEVGDKDRQVFTFEHASGHNWGDTFFFMDRLKWDDGTTENYMEFSPRLSLSNLSGSELSFGPVKDVLLASTWESGEGFDNLLYGVGFSLDVPGFKYFNINLYKADNDNNDDDEQLTWTWGLPVTIAQEEFLWDGFLDWSSASDTNKAEMNWTSQIKWNAGKHLGLESPLYLGIEYSFWNNKFGIDNANERNASLLVKWHF</sequence>
<name>A0A975U980_9VIBR</name>
<evidence type="ECO:0000313" key="3">
    <source>
        <dbReference type="Proteomes" id="UP000694232"/>
    </source>
</evidence>
<evidence type="ECO:0008006" key="4">
    <source>
        <dbReference type="Google" id="ProtNLM"/>
    </source>
</evidence>
<dbReference type="Proteomes" id="UP000694232">
    <property type="component" value="Chromosome 1"/>
</dbReference>
<dbReference type="InterPro" id="IPR018013">
    <property type="entry name" value="Channel_Tsx-like"/>
</dbReference>
<dbReference type="AlphaFoldDB" id="A0A975U980"/>
<protein>
    <recommendedName>
        <fullName evidence="4">Ion channel protein Tsx</fullName>
    </recommendedName>
</protein>
<gene>
    <name evidence="2" type="ORF">KNV97_14950</name>
</gene>
<dbReference type="Pfam" id="PF03502">
    <property type="entry name" value="Channel_Tsx"/>
    <property type="match status" value="1"/>
</dbReference>
<evidence type="ECO:0000313" key="2">
    <source>
        <dbReference type="EMBL" id="QXO16767.1"/>
    </source>
</evidence>
<reference evidence="2" key="1">
    <citation type="submission" date="2021-06" db="EMBL/GenBank/DDBJ databases">
        <title>Vibrio nov. sp., novel gut bacterium isolated from Yellow Sea oyster.</title>
        <authorList>
            <person name="Muhammad N."/>
            <person name="Nguyen T.H."/>
            <person name="Lee Y.-J."/>
            <person name="Ko J."/>
            <person name="Kim S.-G."/>
        </authorList>
    </citation>
    <scope>NUCLEOTIDE SEQUENCE</scope>
    <source>
        <strain evidence="2">OG9-811</strain>
    </source>
</reference>
<proteinExistence type="predicted"/>
<feature type="signal peptide" evidence="1">
    <location>
        <begin position="1"/>
        <end position="25"/>
    </location>
</feature>
<dbReference type="KEGG" id="vos:KNV97_14950"/>
<dbReference type="GO" id="GO:0009279">
    <property type="term" value="C:cell outer membrane"/>
    <property type="evidence" value="ECO:0007669"/>
    <property type="project" value="InterPro"/>
</dbReference>
<keyword evidence="3" id="KW-1185">Reference proteome</keyword>
<dbReference type="EMBL" id="CP076643">
    <property type="protein sequence ID" value="QXO16767.1"/>
    <property type="molecule type" value="Genomic_DNA"/>
</dbReference>
<feature type="chain" id="PRO_5037998415" description="Ion channel protein Tsx" evidence="1">
    <location>
        <begin position="26"/>
        <end position="241"/>
    </location>
</feature>
<keyword evidence="1" id="KW-0732">Signal</keyword>
<evidence type="ECO:0000256" key="1">
    <source>
        <dbReference type="SAM" id="SignalP"/>
    </source>
</evidence>